<dbReference type="InterPro" id="IPR008930">
    <property type="entry name" value="Terpenoid_cyclase/PrenylTrfase"/>
</dbReference>
<dbReference type="RefSeq" id="WP_206294205.1">
    <property type="nucleotide sequence ID" value="NZ_CP063458.1"/>
</dbReference>
<sequence length="206" mass="22274">MLTVRQIERLYVARDFSRLLHDLTSHRADALIRWDKQANRSVLAAAMSAIRLDELSQAHHAFCGTMVRAVLAAQEADGGWGDPLSTALCLRALLASKGNGASIDRGMAYLAAVQQDAGSFPAGPFRRMPADGHVTTSVLYLLGEFETFAAAVDGLGAADWIEHNLATLDDPTRVLWRHGSVRSRRGGPGAPRLIRRPASEHVAKVA</sequence>
<dbReference type="SUPFAM" id="SSF48239">
    <property type="entry name" value="Terpenoid cyclases/Protein prenyltransferases"/>
    <property type="match status" value="1"/>
</dbReference>
<reference evidence="1 2" key="1">
    <citation type="submission" date="2020-10" db="EMBL/GenBank/DDBJ databases">
        <title>Wide distribution of Phycisphaera-like planctomycetes from WD2101 soil group in peatlands and genome analysis of the first cultivated representative.</title>
        <authorList>
            <person name="Dedysh S.N."/>
            <person name="Beletsky A.V."/>
            <person name="Ivanova A."/>
            <person name="Kulichevskaya I.S."/>
            <person name="Suzina N.E."/>
            <person name="Philippov D.A."/>
            <person name="Rakitin A.L."/>
            <person name="Mardanov A.V."/>
            <person name="Ravin N.V."/>
        </authorList>
    </citation>
    <scope>NUCLEOTIDE SEQUENCE [LARGE SCALE GENOMIC DNA]</scope>
    <source>
        <strain evidence="1 2">M1803</strain>
    </source>
</reference>
<accession>A0A7M2X0A0</accession>
<organism evidence="1 2">
    <name type="scientific">Humisphaera borealis</name>
    <dbReference type="NCBI Taxonomy" id="2807512"/>
    <lineage>
        <taxon>Bacteria</taxon>
        <taxon>Pseudomonadati</taxon>
        <taxon>Planctomycetota</taxon>
        <taxon>Phycisphaerae</taxon>
        <taxon>Tepidisphaerales</taxon>
        <taxon>Tepidisphaeraceae</taxon>
        <taxon>Humisphaera</taxon>
    </lineage>
</organism>
<dbReference type="KEGG" id="hbs:IPV69_06925"/>
<evidence type="ECO:0000313" key="1">
    <source>
        <dbReference type="EMBL" id="QOV91084.1"/>
    </source>
</evidence>
<evidence type="ECO:0008006" key="3">
    <source>
        <dbReference type="Google" id="ProtNLM"/>
    </source>
</evidence>
<dbReference type="EMBL" id="CP063458">
    <property type="protein sequence ID" value="QOV91084.1"/>
    <property type="molecule type" value="Genomic_DNA"/>
</dbReference>
<dbReference type="Gene3D" id="1.50.10.20">
    <property type="match status" value="1"/>
</dbReference>
<name>A0A7M2X0A0_9BACT</name>
<evidence type="ECO:0000313" key="2">
    <source>
        <dbReference type="Proteomes" id="UP000593765"/>
    </source>
</evidence>
<dbReference type="AlphaFoldDB" id="A0A7M2X0A0"/>
<protein>
    <recommendedName>
        <fullName evidence="3">Squalene cyclase C-terminal domain-containing protein</fullName>
    </recommendedName>
</protein>
<gene>
    <name evidence="1" type="ORF">IPV69_06925</name>
</gene>
<proteinExistence type="predicted"/>
<dbReference type="Proteomes" id="UP000593765">
    <property type="component" value="Chromosome"/>
</dbReference>
<keyword evidence="2" id="KW-1185">Reference proteome</keyword>